<sequence length="3214" mass="309872">MAASTGAGRAYGLQVTADAAGVGLGVPIADTGPRTAPPDFNAPTSVLSASVAAGLGNLLTVRTGVLNAATQSKLAQNSVVSSASVNGLALKLAGLALGADTLSSQAKMSCENGVLKPEGSAQILGASGSLVGVGVGVNTSVNLTIGVPTLGTMVGVVLHTNEQTLSNQGRTLSVNALRVELVATALGAHLLGASVVVGNSTATMADCAPTVTLAPLPLITTSNQSSVAVSGSCSAGSGNVAITSTPTGANQSLPCSATGSYSGSVNTTGLADGPVTLTASQSPAGPGSAASQSTTKNTAPVVQPPVVTVVSAPPITLANQASYGVSGTCSANGAAVSILVGAVPASATCNGGLWSASGLNVTAVPNGPVTVTASQTVSGLLGSGSFATSKDVTGVLPVVVVTSAPAITAANQASYTVSGSCSVNDSNVTVLIDTVTATVSCTGNIWAAAGLDVSGLPNGPVTVTASQTANLLTGSGSLGTTKDSAGAIPVVTIGLAPAITQANQTGYTVSGTCSVNGNSVAVLVGAVSASALCTNGSWATAGLDVSALPNGAVTVMASQTVGTQTGSATLVTSKDVTGTVPVVAVTSAPSITPANQASYAVSGSCSANSIGVAVLIGSLAATATCNGGLWSSAGVDVSSLLDGSVTVTASQTVGNQTGSGSLLTTKNTVVEAPVVTIVSAPAITALNEASYTVSGTCSANGTPVAVLVGSVAASAACTGSIWSSSGIDVSGLADGPVLVTASQTADGQTGSGSLVTAKDTAGIAPVVSISSAPAITATNQSAYTVSGTCSVMGSPPGSNVAVLIGSIPASAVCNAGLWTTSAVDVGTLPDGAVTVTASQTDNGLTGSGTLVISKDTAGVAPTVAVTSAPPITIANQASYIVSGTCSVNGSTVNVLVGSIAALPLCSGGAWATAGLDVSSLPDGPVTIMASQTAGTQTGSGSAVTSKSAAGIAPVVTITSAPAITAANELSYTVSGTCTANGTGVDVGIGSLSASAQCNSGLWVTAGLNVSGLPNGSVSVVASQTLGGLTGSGSLVIGKDSVGIAPVVTITSAPAITAANQTAYTVSGTCSAYGALVTVHVGEVAAVPLPVCNSGIWSTAAMDVSGLPDEAVLVTASQTVSGQTGSGSLVTAKDTAGIAPVVTVTTAPAITAANQSSYVAAGTCSVNGTNVAVLVGAVSASAPCTSSAWSTAALDVSSLPDGSVTVTASQTAGGLTGSGSLVTSKDLAGAAPSVAISSAPAITAANQSAYVVSGSCSANGADVSVLVGQVAATAPCSNGAWTTAALDVSGLPTGSVTVLVSQTVAGQTGSASLVINKESGGTAPVVSISAAPEITAANQSAYTVSGTCSVNGTAVVVQVGALSATATCGSNGWTTASLDVSGLPDGLVTVTASQTVGGGTGAASVVIGKSTGGAAPVVTITSAPIITLANQASYTVAGSCSANGTNVAVQVGNVPATAMCDGGSWSAAGLDVSGLADGAVIVTATQTLGGLTGSDSVETSKATAVVVPVVVITSAPAITAVNAAAYTVSGTCSVNGQAVAVLVGTVAATAQCNDGLWAAGPVDTGGLADGQITVEASQTAGGQTGTVSLVISKDTAGVAPAVSVTSAPAITAANQSAYTVSGTCSATGEAVAVEIGTVPASAQCNAGLWTSLAVDVSALPDGPVTVKASQTLGAQTGTGSLVTTKDAAGNVPVVRVTSAPAITLANQAAYSVSGTCSVDGSSVAVLVGSVSASAQCNAGIWSSAAVDVTALPDGAVTVMASQSANGQTGSGSLVTTKETAGTAPVVTVTEAPAITTANQASYTVSGTCSADGTPVAVQVGSVAASAPCAGSTWSAAGLNVTVLPDGAVTVTAAQTVGSVLGSGSLVTFKDTAGAVPVVTVTLAPAITAANQASYVVSGSCSVNSAAVAVQIGSVSSSAPCAGNLWTIPAVDVSGLPDGPVTVTAAQTVGALQGSGSLVTTKNTGGVPPVVTITVAADITAANQSAYSVSGSCSVNGTNVEVLVGSVSASVPCTSGSWMTAALNVSGLQDGTVTVTAQQTVGTLVGSANVQVNKSTGVATPVVTITSAPVINAANAPAYSVSGTCSVNGSNVQVQVGSVSATAPCNGGLWATAGMDVSGLADGPVAVTATQVAGGQTGTGSFATSKDTAGVAPVVAITSAPVITAANQSAYTVSGTCSADGANVDVLIGGLTASAVCNSGIWATAAIDVSGLADGPVSVSASQTVGGQIGSSGWATSKDSAGVVPVVAIGLAPAITAANQSAYSVSGTCSANGAAVTVLIGSVPASAQCNAGIWTSAGVDVSGLPDGAVTVMASQTAGGQTGSGSLVTTKNAAGAAPVVAITSAPAITASNQSAYGVSGTCSADGANVTVLVGSISATAVCSAGAWSIAGLDVSGLPNGPVTVTVAQTAGGQTGTGSIVTSKDAAGVVPAVAVTSAPAITAANQTAYTVSGTCSVDGANVTVLVGTISATALCSGGAWSTAGIDVSGLPDGAVAVQVAQTAGGQTGSGGFVTSKNSSGGTPVLAITSAPAIALSNQVSYTVSGTCAASGSNVTVVVGSLSVSVPCSGGTWSTPALDVRGLPDGAVTVTASQTVAGAVVSVSQNPVKDTVAPVVSIGTAPSIDTSNQSAYRPAGNCTAGDGAMTVKVGTVQAAAACVNGSWTAPGMDVRGLPDGAVAVTASQTDQAGNTGSITREVSKSTGSGGEPPEPPVARIAPQNGTWIISDELNGEPGRGMGIDIQDGVLFMQVYNYRQSGEPTFHTALGTLRDNKVTAPLYFYEGGRFFGSEQRDGHAAGSPGNVVITFTSRSTGTIQFPGEPVKAMHRFDYESTPAGVFSDPAFVDRWAMVELNSSNQPVRSWWADIGSSEQVSMSEDWVTAAMGWPYPPTVATAVHGFGGTLSGRVVAQCSYGGRGLVFNCAGNRAGANGAPAIAMTMKRGVDQLSGTVKEGGGETRRLVGFRVARAAYAWQDNQRVRTSYYAPGYLPESGTWVVSSELRGLPGRGISIELQKPLHQEDHLLFMSVYDYQSDGKATFHSVLGAHDPSTTPEPHTPDLPTVQYQGGRYFGGPAAIAGFKADAGLTQSIHFSAPSVGTLAFPGEEPVQIERFYYGLNKGSAQSLRGSWSVMSATDAMPSRIFRFQKRDEHSVIDTDSGYVCVAEVLRQYNFHCTGPSGSPAFRFVAGFYGASTGIVGDDEDAPAITVVRVTDTNGEMVQAGD</sequence>
<gene>
    <name evidence="2" type="ORF">AB7A72_20720</name>
</gene>
<dbReference type="Proteomes" id="UP001562178">
    <property type="component" value="Unassembled WGS sequence"/>
</dbReference>
<reference evidence="2 3" key="1">
    <citation type="journal article" date="2016" name="Int. J. Syst. Evol. Microbiol.">
        <title>Description of Comamonas sediminis sp. nov., isolated from lagoon sediments.</title>
        <authorList>
            <person name="Subhash Y."/>
            <person name="Bang J.J."/>
            <person name="You T.H."/>
            <person name="Lee S.S."/>
        </authorList>
    </citation>
    <scope>NUCLEOTIDE SEQUENCE [LARGE SCALE GENOMIC DNA]</scope>
    <source>
        <strain evidence="2 3">JCM 31169</strain>
    </source>
</reference>
<accession>A0ABV4B7C5</accession>
<proteinExistence type="predicted"/>
<name>A0ABV4B7C5_9BURK</name>
<protein>
    <submittedName>
        <fullName evidence="2">Uncharacterized protein</fullName>
    </submittedName>
</protein>
<feature type="compositionally biased region" description="Polar residues" evidence="1">
    <location>
        <begin position="2677"/>
        <end position="2697"/>
    </location>
</feature>
<dbReference type="EMBL" id="JBGBDC010000010">
    <property type="protein sequence ID" value="MEY2253454.1"/>
    <property type="molecule type" value="Genomic_DNA"/>
</dbReference>
<keyword evidence="3" id="KW-1185">Reference proteome</keyword>
<comment type="caution">
    <text evidence="2">The sequence shown here is derived from an EMBL/GenBank/DDBJ whole genome shotgun (WGS) entry which is preliminary data.</text>
</comment>
<organism evidence="2 3">
    <name type="scientific">Comamonas sediminis</name>
    <dbReference type="NCBI Taxonomy" id="1783360"/>
    <lineage>
        <taxon>Bacteria</taxon>
        <taxon>Pseudomonadati</taxon>
        <taxon>Pseudomonadota</taxon>
        <taxon>Betaproteobacteria</taxon>
        <taxon>Burkholderiales</taxon>
        <taxon>Comamonadaceae</taxon>
        <taxon>Comamonas</taxon>
    </lineage>
</organism>
<feature type="compositionally biased region" description="Low complexity" evidence="1">
    <location>
        <begin position="279"/>
        <end position="293"/>
    </location>
</feature>
<evidence type="ECO:0000256" key="1">
    <source>
        <dbReference type="SAM" id="MobiDB-lite"/>
    </source>
</evidence>
<evidence type="ECO:0000313" key="2">
    <source>
        <dbReference type="EMBL" id="MEY2253454.1"/>
    </source>
</evidence>
<evidence type="ECO:0000313" key="3">
    <source>
        <dbReference type="Proteomes" id="UP001562178"/>
    </source>
</evidence>
<feature type="region of interest" description="Disordered" evidence="1">
    <location>
        <begin position="272"/>
        <end position="298"/>
    </location>
</feature>
<feature type="region of interest" description="Disordered" evidence="1">
    <location>
        <begin position="2677"/>
        <end position="2715"/>
    </location>
</feature>